<evidence type="ECO:0000256" key="9">
    <source>
        <dbReference type="SAM" id="SignalP"/>
    </source>
</evidence>
<evidence type="ECO:0000256" key="8">
    <source>
        <dbReference type="SAM" id="Phobius"/>
    </source>
</evidence>
<evidence type="ECO:0000256" key="7">
    <source>
        <dbReference type="SAM" id="Coils"/>
    </source>
</evidence>
<name>A0A2R2MIY1_LINAN</name>
<dbReference type="KEGG" id="lak:106160247"/>
<feature type="transmembrane region" description="Helical" evidence="8">
    <location>
        <begin position="179"/>
        <end position="202"/>
    </location>
</feature>
<dbReference type="InParanoid" id="A0A2R2MIY1"/>
<keyword evidence="4 8" id="KW-1133">Transmembrane helix</keyword>
<evidence type="ECO:0000256" key="6">
    <source>
        <dbReference type="ARBA" id="ARBA00023180"/>
    </source>
</evidence>
<keyword evidence="7" id="KW-0175">Coiled coil</keyword>
<feature type="coiled-coil region" evidence="7">
    <location>
        <begin position="366"/>
        <end position="420"/>
    </location>
</feature>
<feature type="signal peptide" evidence="9">
    <location>
        <begin position="1"/>
        <end position="30"/>
    </location>
</feature>
<keyword evidence="10" id="KW-1185">Reference proteome</keyword>
<evidence type="ECO:0000256" key="3">
    <source>
        <dbReference type="ARBA" id="ARBA00022692"/>
    </source>
</evidence>
<dbReference type="AlphaFoldDB" id="A0A2R2MIY1"/>
<dbReference type="PANTHER" id="PTHR22730:SF1">
    <property type="entry name" value="PROMININ-LIKE PROTEIN"/>
    <property type="match status" value="1"/>
</dbReference>
<keyword evidence="5 8" id="KW-0472">Membrane</keyword>
<dbReference type="Proteomes" id="UP000085678">
    <property type="component" value="Unplaced"/>
</dbReference>
<evidence type="ECO:0000256" key="1">
    <source>
        <dbReference type="ARBA" id="ARBA00004141"/>
    </source>
</evidence>
<keyword evidence="6" id="KW-0325">Glycoprotein</keyword>
<evidence type="ECO:0000256" key="4">
    <source>
        <dbReference type="ARBA" id="ARBA00022989"/>
    </source>
</evidence>
<gene>
    <name evidence="11" type="primary">LOC106160247</name>
</gene>
<evidence type="ECO:0000313" key="10">
    <source>
        <dbReference type="Proteomes" id="UP000085678"/>
    </source>
</evidence>
<dbReference type="OrthoDB" id="6229420at2759"/>
<dbReference type="GeneID" id="106160247"/>
<evidence type="ECO:0000313" key="11">
    <source>
        <dbReference type="RefSeq" id="XP_023930163.1"/>
    </source>
</evidence>
<comment type="similarity">
    <text evidence="2">Belongs to the prominin family.</text>
</comment>
<evidence type="ECO:0000256" key="2">
    <source>
        <dbReference type="ARBA" id="ARBA00006058"/>
    </source>
</evidence>
<reference evidence="11" key="1">
    <citation type="submission" date="2025-08" db="UniProtKB">
        <authorList>
            <consortium name="RefSeq"/>
        </authorList>
    </citation>
    <scope>IDENTIFICATION</scope>
    <source>
        <tissue evidence="11">Gonads</tissue>
    </source>
</reference>
<protein>
    <submittedName>
        <fullName evidence="11">Prominin-1-like</fullName>
    </submittedName>
</protein>
<organism evidence="10 11">
    <name type="scientific">Lingula anatina</name>
    <name type="common">Brachiopod</name>
    <name type="synonym">Lingula unguis</name>
    <dbReference type="NCBI Taxonomy" id="7574"/>
    <lineage>
        <taxon>Eukaryota</taxon>
        <taxon>Metazoa</taxon>
        <taxon>Spiralia</taxon>
        <taxon>Lophotrochozoa</taxon>
        <taxon>Brachiopoda</taxon>
        <taxon>Linguliformea</taxon>
        <taxon>Lingulata</taxon>
        <taxon>Lingulida</taxon>
        <taxon>Linguloidea</taxon>
        <taxon>Lingulidae</taxon>
        <taxon>Lingula</taxon>
    </lineage>
</organism>
<proteinExistence type="inferred from homology"/>
<keyword evidence="9" id="KW-0732">Signal</keyword>
<feature type="chain" id="PRO_5015178992" evidence="9">
    <location>
        <begin position="31"/>
        <end position="436"/>
    </location>
</feature>
<feature type="transmembrane region" description="Helical" evidence="8">
    <location>
        <begin position="128"/>
        <end position="158"/>
    </location>
</feature>
<dbReference type="PANTHER" id="PTHR22730">
    <property type="entry name" value="PROMININ PROM PROTEIN"/>
    <property type="match status" value="1"/>
</dbReference>
<sequence length="436" mass="47518">MSPRTKNPWVSVGVALMIAISLNSMSYTWAQTSTSNTTVSSDSDEASSPDTFLQRPIDKAMDPLYKMTNYFLQLVKGNTGITEYVDELERSGLEVVKRDNQTDYFATLQSSAFMLRLSTEWGQTVQWFIAYTVCIAVGILFMIIMPIVGCCVCCCRCCCKKCGGKVDPMEPKNAKCRRVVFGLVLAVITTLMLGGMVCAFVTNELMQEQTNHNNNDTGLLNSISKEIGRIDDYLSNTLTEINTTVINSYNGAKGSVIRKIEDAADTALDKIGTATNASEVIDKAKELAKSVNTLAANLETVKTDTEALSDLTIQLDGELAAVRQNISDTLSSCTVVATCNATGSQLDSLQTGANFTSLTTDALKTITDALEEVEKVQNNNISAKVEQGEQEYKNISVKAKEQLDNEINKTKVELKKLDEKLGATLVDLSAQTKVII</sequence>
<evidence type="ECO:0000256" key="5">
    <source>
        <dbReference type="ARBA" id="ARBA00023136"/>
    </source>
</evidence>
<comment type="subcellular location">
    <subcellularLocation>
        <location evidence="1">Membrane</location>
        <topology evidence="1">Multi-pass membrane protein</topology>
    </subcellularLocation>
</comment>
<dbReference type="GO" id="GO:0016020">
    <property type="term" value="C:membrane"/>
    <property type="evidence" value="ECO:0007669"/>
    <property type="project" value="UniProtKB-SubCell"/>
</dbReference>
<keyword evidence="3 8" id="KW-0812">Transmembrane</keyword>
<dbReference type="InterPro" id="IPR008795">
    <property type="entry name" value="Prominin"/>
</dbReference>
<accession>A0A2R2MIY1</accession>
<dbReference type="RefSeq" id="XP_023930163.1">
    <property type="nucleotide sequence ID" value="XM_024074395.1"/>
</dbReference>
<dbReference type="Pfam" id="PF05478">
    <property type="entry name" value="Prominin"/>
    <property type="match status" value="1"/>
</dbReference>